<dbReference type="PANTHER" id="PTHR36844:SF1">
    <property type="entry name" value="PROTEASE PRSW"/>
    <property type="match status" value="1"/>
</dbReference>
<feature type="region of interest" description="Disordered" evidence="1">
    <location>
        <begin position="347"/>
        <end position="367"/>
    </location>
</feature>
<dbReference type="Pfam" id="PF13367">
    <property type="entry name" value="PrsW-protease"/>
    <property type="match status" value="1"/>
</dbReference>
<dbReference type="PANTHER" id="PTHR36844">
    <property type="entry name" value="PROTEASE PRSW"/>
    <property type="match status" value="1"/>
</dbReference>
<proteinExistence type="predicted"/>
<dbReference type="InterPro" id="IPR026898">
    <property type="entry name" value="PrsW"/>
</dbReference>
<keyword evidence="2" id="KW-0812">Transmembrane</keyword>
<reference evidence="3" key="1">
    <citation type="submission" date="2020-05" db="EMBL/GenBank/DDBJ databases">
        <authorList>
            <person name="Chiriac C."/>
            <person name="Salcher M."/>
            <person name="Ghai R."/>
            <person name="Kavagutti S V."/>
        </authorList>
    </citation>
    <scope>NUCLEOTIDE SEQUENCE</scope>
</reference>
<evidence type="ECO:0000313" key="3">
    <source>
        <dbReference type="EMBL" id="CAB4656270.1"/>
    </source>
</evidence>
<feature type="transmembrane region" description="Helical" evidence="2">
    <location>
        <begin position="161"/>
        <end position="178"/>
    </location>
</feature>
<feature type="transmembrane region" description="Helical" evidence="2">
    <location>
        <begin position="89"/>
        <end position="108"/>
    </location>
</feature>
<feature type="transmembrane region" description="Helical" evidence="2">
    <location>
        <begin position="128"/>
        <end position="149"/>
    </location>
</feature>
<evidence type="ECO:0000256" key="1">
    <source>
        <dbReference type="SAM" id="MobiDB-lite"/>
    </source>
</evidence>
<dbReference type="EMBL" id="CAEZWM010000070">
    <property type="protein sequence ID" value="CAB4656270.1"/>
    <property type="molecule type" value="Genomic_DNA"/>
</dbReference>
<dbReference type="AlphaFoldDB" id="A0A6J6L2S0"/>
<evidence type="ECO:0000256" key="2">
    <source>
        <dbReference type="SAM" id="Phobius"/>
    </source>
</evidence>
<organism evidence="3">
    <name type="scientific">freshwater metagenome</name>
    <dbReference type="NCBI Taxonomy" id="449393"/>
    <lineage>
        <taxon>unclassified sequences</taxon>
        <taxon>metagenomes</taxon>
        <taxon>ecological metagenomes</taxon>
    </lineage>
</organism>
<keyword evidence="2" id="KW-1133">Transmembrane helix</keyword>
<name>A0A6J6L2S0_9ZZZZ</name>
<dbReference type="GO" id="GO:0008233">
    <property type="term" value="F:peptidase activity"/>
    <property type="evidence" value="ECO:0007669"/>
    <property type="project" value="InterPro"/>
</dbReference>
<gene>
    <name evidence="3" type="ORF">UFOPK2242_00696</name>
</gene>
<sequence length="367" mass="38838">MLTAKIIATLVPLLCLFGVAALGRGGRKTAPLIVIALLWGVASTFLVLPFNDAWYAKRGLQSLIIYGAPFSEEIAKGFILPFLTLSKRCFWFVDGAILGLAAGTGFAIRENWIYLDRDYSGQQIGLAIARVSSTNLMHAGTTAIVGAAIVLSMKRGLLQRVLTPLGGLVIAMALHSTFNRMTTWPGESAAMITAVGVGVFAIASGIVALGFPISRRWVRNDLKLSAMTQSEQLALSGGHTVDALLDEFEQRYGAAAVKNAEELIKVQRRISIAQHGGHINAKDAELLETQADDLRREIGVFAMMWLRTHLPVDPSSAGLWGNLAEVGENEGTAGALTGLAAGLATDAPTSSPGGLWASLGDNSDSAP</sequence>
<feature type="transmembrane region" description="Helical" evidence="2">
    <location>
        <begin position="31"/>
        <end position="50"/>
    </location>
</feature>
<accession>A0A6J6L2S0</accession>
<feature type="transmembrane region" description="Helical" evidence="2">
    <location>
        <begin position="190"/>
        <end position="213"/>
    </location>
</feature>
<keyword evidence="2" id="KW-0472">Membrane</keyword>
<protein>
    <submittedName>
        <fullName evidence="3">Unannotated protein</fullName>
    </submittedName>
</protein>